<dbReference type="InterPro" id="IPR002937">
    <property type="entry name" value="Amino_oxidase"/>
</dbReference>
<gene>
    <name evidence="3" type="ORF">KFL_001500160</name>
</gene>
<dbReference type="Gene3D" id="3.90.660.10">
    <property type="match status" value="1"/>
</dbReference>
<dbReference type="Pfam" id="PF01593">
    <property type="entry name" value="Amino_oxidase"/>
    <property type="match status" value="1"/>
</dbReference>
<feature type="region of interest" description="Disordered" evidence="1">
    <location>
        <begin position="1"/>
        <end position="103"/>
    </location>
</feature>
<dbReference type="PANTHER" id="PTHR16128">
    <property type="entry name" value="FAD/NAD(P)-BINDING OXIDOREDUCTASE FAMILY PROTEIN"/>
    <property type="match status" value="1"/>
</dbReference>
<feature type="compositionally biased region" description="Polar residues" evidence="1">
    <location>
        <begin position="7"/>
        <end position="16"/>
    </location>
</feature>
<sequence length="496" mass="52999">MPAGGRPTQSCSNTSPLHGANAVSGLPEGDTQQPSSGQTRESSKGSPGKEIERGRNSPGQSRSLPRTRDVWRKSDAGRGPRPPSQNGKPPPRTEKQRTVFKGEVPEDASVAIIGGGLSGLICAQVLSDQGVRSTVFDTGKRGLGGRLATRHISTPGGQSLVFDHAAQYFTVSDPIVQKMVDQWEAEGLVRVWDGSVGNLKRGQFTPLPGEQPKYLGVDGMMGLADRLGEKVRQGLAQTRRPCWVSRMEPSGGKWRLSENGRHEGDFDFVVIAHNGKCANRLLAPAGVPEVAAQMKSLRLSSIWALLAAFDKPLPLPPEIDAAFVQDVPSVSWACNNNRKLKRSGPECWTLFSTAGYGKDNKVPQEAVPAPVAAKVTREMLDGFEDAWGVSRGTFPAPIFTKTQLWGAALPTNTPGVPCIFDPLGRVGICGDWLLGSSMQDAVLSGRAMALQIAEFCQRRGAGTESLASGLTKRLRPVAGHDIGSFPVTEAELLTVT</sequence>
<organism evidence="3 4">
    <name type="scientific">Klebsormidium nitens</name>
    <name type="common">Green alga</name>
    <name type="synonym">Ulothrix nitens</name>
    <dbReference type="NCBI Taxonomy" id="105231"/>
    <lineage>
        <taxon>Eukaryota</taxon>
        <taxon>Viridiplantae</taxon>
        <taxon>Streptophyta</taxon>
        <taxon>Klebsormidiophyceae</taxon>
        <taxon>Klebsormidiales</taxon>
        <taxon>Klebsormidiaceae</taxon>
        <taxon>Klebsormidium</taxon>
    </lineage>
</organism>
<dbReference type="GO" id="GO:0016491">
    <property type="term" value="F:oxidoreductase activity"/>
    <property type="evidence" value="ECO:0007669"/>
    <property type="project" value="InterPro"/>
</dbReference>
<evidence type="ECO:0000313" key="4">
    <source>
        <dbReference type="Proteomes" id="UP000054558"/>
    </source>
</evidence>
<dbReference type="Pfam" id="PF13450">
    <property type="entry name" value="NAD_binding_8"/>
    <property type="match status" value="1"/>
</dbReference>
<accession>A0A1Y1I426</accession>
<feature type="compositionally biased region" description="Basic and acidic residues" evidence="1">
    <location>
        <begin position="41"/>
        <end position="55"/>
    </location>
</feature>
<dbReference type="STRING" id="105231.A0A1Y1I426"/>
<feature type="compositionally biased region" description="Polar residues" evidence="1">
    <location>
        <begin position="30"/>
        <end position="40"/>
    </location>
</feature>
<dbReference type="OrthoDB" id="417877at2759"/>
<dbReference type="SUPFAM" id="SSF51905">
    <property type="entry name" value="FAD/NAD(P)-binding domain"/>
    <property type="match status" value="1"/>
</dbReference>
<evidence type="ECO:0000313" key="3">
    <source>
        <dbReference type="EMBL" id="GAQ83486.1"/>
    </source>
</evidence>
<name>A0A1Y1I426_KLENI</name>
<reference evidence="3 4" key="1">
    <citation type="journal article" date="2014" name="Nat. Commun.">
        <title>Klebsormidium flaccidum genome reveals primary factors for plant terrestrial adaptation.</title>
        <authorList>
            <person name="Hori K."/>
            <person name="Maruyama F."/>
            <person name="Fujisawa T."/>
            <person name="Togashi T."/>
            <person name="Yamamoto N."/>
            <person name="Seo M."/>
            <person name="Sato S."/>
            <person name="Yamada T."/>
            <person name="Mori H."/>
            <person name="Tajima N."/>
            <person name="Moriyama T."/>
            <person name="Ikeuchi M."/>
            <person name="Watanabe M."/>
            <person name="Wada H."/>
            <person name="Kobayashi K."/>
            <person name="Saito M."/>
            <person name="Masuda T."/>
            <person name="Sasaki-Sekimoto Y."/>
            <person name="Mashiguchi K."/>
            <person name="Awai K."/>
            <person name="Shimojima M."/>
            <person name="Masuda S."/>
            <person name="Iwai M."/>
            <person name="Nobusawa T."/>
            <person name="Narise T."/>
            <person name="Kondo S."/>
            <person name="Saito H."/>
            <person name="Sato R."/>
            <person name="Murakawa M."/>
            <person name="Ihara Y."/>
            <person name="Oshima-Yamada Y."/>
            <person name="Ohtaka K."/>
            <person name="Satoh M."/>
            <person name="Sonobe K."/>
            <person name="Ishii M."/>
            <person name="Ohtani R."/>
            <person name="Kanamori-Sato M."/>
            <person name="Honoki R."/>
            <person name="Miyazaki D."/>
            <person name="Mochizuki H."/>
            <person name="Umetsu J."/>
            <person name="Higashi K."/>
            <person name="Shibata D."/>
            <person name="Kamiya Y."/>
            <person name="Sato N."/>
            <person name="Nakamura Y."/>
            <person name="Tabata S."/>
            <person name="Ida S."/>
            <person name="Kurokawa K."/>
            <person name="Ohta H."/>
        </authorList>
    </citation>
    <scope>NUCLEOTIDE SEQUENCE [LARGE SCALE GENOMIC DNA]</scope>
    <source>
        <strain evidence="3 4">NIES-2285</strain>
    </source>
</reference>
<protein>
    <recommendedName>
        <fullName evidence="2">Amine oxidase domain-containing protein</fullName>
    </recommendedName>
</protein>
<dbReference type="OMA" id="MQLCSLW"/>
<feature type="domain" description="Amine oxidase" evidence="2">
    <location>
        <begin position="210"/>
        <end position="451"/>
    </location>
</feature>
<dbReference type="Proteomes" id="UP000054558">
    <property type="component" value="Unassembled WGS sequence"/>
</dbReference>
<keyword evidence="4" id="KW-1185">Reference proteome</keyword>
<dbReference type="AlphaFoldDB" id="A0A1Y1I426"/>
<proteinExistence type="predicted"/>
<dbReference type="InterPro" id="IPR036188">
    <property type="entry name" value="FAD/NAD-bd_sf"/>
</dbReference>
<dbReference type="Gene3D" id="3.50.50.60">
    <property type="entry name" value="FAD/NAD(P)-binding domain"/>
    <property type="match status" value="1"/>
</dbReference>
<evidence type="ECO:0000259" key="2">
    <source>
        <dbReference type="Pfam" id="PF01593"/>
    </source>
</evidence>
<evidence type="ECO:0000256" key="1">
    <source>
        <dbReference type="SAM" id="MobiDB-lite"/>
    </source>
</evidence>
<dbReference type="EMBL" id="DF237099">
    <property type="protein sequence ID" value="GAQ83486.1"/>
    <property type="molecule type" value="Genomic_DNA"/>
</dbReference>
<dbReference type="PANTHER" id="PTHR16128:SF8">
    <property type="entry name" value="EXPRESSED PROTEIN"/>
    <property type="match status" value="1"/>
</dbReference>
<feature type="compositionally biased region" description="Basic and acidic residues" evidence="1">
    <location>
        <begin position="66"/>
        <end position="78"/>
    </location>
</feature>